<feature type="transmembrane region" description="Helical" evidence="2">
    <location>
        <begin position="107"/>
        <end position="128"/>
    </location>
</feature>
<dbReference type="AlphaFoldDB" id="A0A086M9S4"/>
<dbReference type="VEuPathDB" id="ToxoDB:TGRUB_227995"/>
<feature type="compositionally biased region" description="Polar residues" evidence="1">
    <location>
        <begin position="78"/>
        <end position="87"/>
    </location>
</feature>
<keyword evidence="2" id="KW-1133">Transmembrane helix</keyword>
<evidence type="ECO:0000256" key="1">
    <source>
        <dbReference type="SAM" id="MobiDB-lite"/>
    </source>
</evidence>
<gene>
    <name evidence="3" type="ORF">TGRUB_227995</name>
</gene>
<evidence type="ECO:0000256" key="2">
    <source>
        <dbReference type="SAM" id="Phobius"/>
    </source>
</evidence>
<reference evidence="3 4" key="1">
    <citation type="submission" date="2014-05" db="EMBL/GenBank/DDBJ databases">
        <authorList>
            <person name="Sibley D."/>
            <person name="Venepally P."/>
            <person name="Karamycheva S."/>
            <person name="Hadjithomas M."/>
            <person name="Khan A."/>
            <person name="Brunk B."/>
            <person name="Roos D."/>
            <person name="Caler E."/>
            <person name="Lorenzi H."/>
        </authorList>
    </citation>
    <scope>NUCLEOTIDE SEQUENCE [LARGE SCALE GENOMIC DNA]</scope>
    <source>
        <strain evidence="3 4">RUB</strain>
    </source>
</reference>
<proteinExistence type="predicted"/>
<feature type="compositionally biased region" description="Basic residues" evidence="1">
    <location>
        <begin position="51"/>
        <end position="74"/>
    </location>
</feature>
<organism evidence="3 4">
    <name type="scientific">Toxoplasma gondii RUB</name>
    <dbReference type="NCBI Taxonomy" id="935652"/>
    <lineage>
        <taxon>Eukaryota</taxon>
        <taxon>Sar</taxon>
        <taxon>Alveolata</taxon>
        <taxon>Apicomplexa</taxon>
        <taxon>Conoidasida</taxon>
        <taxon>Coccidia</taxon>
        <taxon>Eucoccidiorida</taxon>
        <taxon>Eimeriorina</taxon>
        <taxon>Sarcocystidae</taxon>
        <taxon>Toxoplasma</taxon>
    </lineage>
</organism>
<protein>
    <submittedName>
        <fullName evidence="3">Putative transmembrane protein</fullName>
    </submittedName>
</protein>
<name>A0A086M9S4_TOXGO</name>
<keyword evidence="2 3" id="KW-0812">Transmembrane</keyword>
<comment type="caution">
    <text evidence="3">The sequence shown here is derived from an EMBL/GenBank/DDBJ whole genome shotgun (WGS) entry which is preliminary data.</text>
</comment>
<dbReference type="EMBL" id="AFYV02000245">
    <property type="protein sequence ID" value="KFG65642.1"/>
    <property type="molecule type" value="Genomic_DNA"/>
</dbReference>
<evidence type="ECO:0000313" key="4">
    <source>
        <dbReference type="Proteomes" id="UP000028834"/>
    </source>
</evidence>
<accession>A0A086M9S4</accession>
<sequence length="198" mass="22726">MHAPMQPHILRRLTESRRLSSRVSLKRRKVTPYAHLFPEALWSGIEEMHPKRRLTQKKRRREGKRKRKDPRGRFARFGSTQRQNNTSEGRGAREAAAHCACKARKRIFSLGCAFSLLYFVEAFRSLFLCFLDSLPSGSSLFLDAALPALTSLSLLSSRVFTAFVIKTPRAQPRSRDSQATLNFLFLFSSSLFSLRHLL</sequence>
<feature type="region of interest" description="Disordered" evidence="1">
    <location>
        <begin position="51"/>
        <end position="92"/>
    </location>
</feature>
<keyword evidence="2" id="KW-0472">Membrane</keyword>
<dbReference type="Proteomes" id="UP000028834">
    <property type="component" value="Unassembled WGS sequence"/>
</dbReference>
<feature type="transmembrane region" description="Helical" evidence="2">
    <location>
        <begin position="148"/>
        <end position="167"/>
    </location>
</feature>
<evidence type="ECO:0000313" key="3">
    <source>
        <dbReference type="EMBL" id="KFG65642.1"/>
    </source>
</evidence>